<organism evidence="3 4">
    <name type="scientific">Paenibacillus plantiphilus</name>
    <dbReference type="NCBI Taxonomy" id="2905650"/>
    <lineage>
        <taxon>Bacteria</taxon>
        <taxon>Bacillati</taxon>
        <taxon>Bacillota</taxon>
        <taxon>Bacilli</taxon>
        <taxon>Bacillales</taxon>
        <taxon>Paenibacillaceae</taxon>
        <taxon>Paenibacillus</taxon>
    </lineage>
</organism>
<dbReference type="RefSeq" id="WP_236338260.1">
    <property type="nucleotide sequence ID" value="NZ_CAKMMF010000001.1"/>
</dbReference>
<dbReference type="EMBL" id="CAKMMF010000001">
    <property type="protein sequence ID" value="CAH1190012.1"/>
    <property type="molecule type" value="Genomic_DNA"/>
</dbReference>
<comment type="caution">
    <text evidence="3">The sequence shown here is derived from an EMBL/GenBank/DDBJ whole genome shotgun (WGS) entry which is preliminary data.</text>
</comment>
<sequence length="514" mass="58223">MRIGNLHQFTEHHRYFIFRDFSLSAVDRKMIGLIYQPMIGAFAIGLYQQMYQQIADDRVGYSTLEPQRKLLLGSGLDMNERGRQELVDQASRLEAVGLLQTSKLGVADNEDVVFEYELVKPLSPDEFFRNPHLMMLLRDKVGKYTVIALRESFYEKESDELAGAELVRENITVPFYELFKLGTGTVDSELEQALTEVAPARQVIPKEKLETAGIQYGEIIMRFPRNSANRQYVERLRGDEEQMAQLNYIAYKYSLTVVDMCRLLDEDHVFNSRGELLVDELQLRANGMYRQDRKRDDERQRMFGRNGAAAGGSSAADDSGSDDMPDEVAVNAEFYMEVPAQLANRCDIHQYNMLMRNEPHTRFLSRFFPGAVPEWIIRVYEVIDLNYRLPGSVINVLIHYVFGMNDAQRVTKTYIDAVASNMLVKQVDGFEKAVRYVREQVRMEAEKERRREGAGGASGAASGVRGSGSGAGGARGGRRKPAISIIQDSQGDSALTPQEMEEIRSLARKLDGKS</sequence>
<dbReference type="InterPro" id="IPR058660">
    <property type="entry name" value="WHD_DnaB"/>
</dbReference>
<feature type="compositionally biased region" description="Polar residues" evidence="1">
    <location>
        <begin position="486"/>
        <end position="496"/>
    </location>
</feature>
<evidence type="ECO:0000259" key="2">
    <source>
        <dbReference type="Pfam" id="PF25888"/>
    </source>
</evidence>
<keyword evidence="4" id="KW-1185">Reference proteome</keyword>
<dbReference type="Pfam" id="PF25888">
    <property type="entry name" value="WHD_DnaB"/>
    <property type="match status" value="1"/>
</dbReference>
<evidence type="ECO:0000313" key="4">
    <source>
        <dbReference type="Proteomes" id="UP000838686"/>
    </source>
</evidence>
<evidence type="ECO:0000313" key="3">
    <source>
        <dbReference type="EMBL" id="CAH1190012.1"/>
    </source>
</evidence>
<protein>
    <recommendedName>
        <fullName evidence="2">Replicative helicase loading/DNA remodeling protein DnaB N-terminal winged helix domain-containing protein</fullName>
    </recommendedName>
</protein>
<feature type="domain" description="Replicative helicase loading/DNA remodeling protein DnaB N-terminal winged helix" evidence="2">
    <location>
        <begin position="24"/>
        <end position="183"/>
    </location>
</feature>
<dbReference type="Proteomes" id="UP000838686">
    <property type="component" value="Unassembled WGS sequence"/>
</dbReference>
<reference evidence="3" key="1">
    <citation type="submission" date="2022-01" db="EMBL/GenBank/DDBJ databases">
        <authorList>
            <person name="Criscuolo A."/>
        </authorList>
    </citation>
    <scope>NUCLEOTIDE SEQUENCE</scope>
    <source>
        <strain evidence="3">CIP111893</strain>
    </source>
</reference>
<accession>A0ABN8FV54</accession>
<name>A0ABN8FV54_9BACL</name>
<evidence type="ECO:0000256" key="1">
    <source>
        <dbReference type="SAM" id="MobiDB-lite"/>
    </source>
</evidence>
<proteinExistence type="predicted"/>
<feature type="compositionally biased region" description="Gly residues" evidence="1">
    <location>
        <begin position="465"/>
        <end position="475"/>
    </location>
</feature>
<gene>
    <name evidence="3" type="ORF">PAECIP111893_00096</name>
</gene>
<feature type="region of interest" description="Disordered" evidence="1">
    <location>
        <begin position="445"/>
        <end position="499"/>
    </location>
</feature>